<accession>A0A2V4N8Q0</accession>
<protein>
    <submittedName>
        <fullName evidence="3">Oxidoreductase</fullName>
    </submittedName>
</protein>
<keyword evidence="4" id="KW-1185">Reference proteome</keyword>
<dbReference type="Gene3D" id="3.40.50.720">
    <property type="entry name" value="NAD(P)-binding Rossmann-like Domain"/>
    <property type="match status" value="1"/>
</dbReference>
<dbReference type="EMBL" id="QFVT01000014">
    <property type="protein sequence ID" value="PYC46403.1"/>
    <property type="molecule type" value="Genomic_DNA"/>
</dbReference>
<dbReference type="Pfam" id="PF01408">
    <property type="entry name" value="GFO_IDH_MocA"/>
    <property type="match status" value="1"/>
</dbReference>
<reference evidence="3 4" key="1">
    <citation type="submission" date="2018-05" db="EMBL/GenBank/DDBJ databases">
        <title>Oceanovita maritima gen. nov., sp. nov., a marine bacterium in the family Rhodobacteraceae isolated from surface seawater of Lundu port Xiamen, China.</title>
        <authorList>
            <person name="Hetharua B.H."/>
            <person name="Min D."/>
            <person name="Liao H."/>
            <person name="Tian Y."/>
        </authorList>
    </citation>
    <scope>NUCLEOTIDE SEQUENCE [LARGE SCALE GENOMIC DNA]</scope>
    <source>
        <strain evidence="3 4">FSX-11</strain>
    </source>
</reference>
<evidence type="ECO:0000313" key="4">
    <source>
        <dbReference type="Proteomes" id="UP000248012"/>
    </source>
</evidence>
<evidence type="ECO:0000259" key="1">
    <source>
        <dbReference type="Pfam" id="PF01408"/>
    </source>
</evidence>
<dbReference type="InterPro" id="IPR000683">
    <property type="entry name" value="Gfo/Idh/MocA-like_OxRdtase_N"/>
</dbReference>
<feature type="domain" description="GFO/IDH/MocA-like oxidoreductase" evidence="2">
    <location>
        <begin position="130"/>
        <end position="261"/>
    </location>
</feature>
<dbReference type="PANTHER" id="PTHR43377">
    <property type="entry name" value="BILIVERDIN REDUCTASE A"/>
    <property type="match status" value="1"/>
</dbReference>
<dbReference type="InterPro" id="IPR051450">
    <property type="entry name" value="Gfo/Idh/MocA_Oxidoreductases"/>
</dbReference>
<dbReference type="OrthoDB" id="9776544at2"/>
<dbReference type="InterPro" id="IPR055170">
    <property type="entry name" value="GFO_IDH_MocA-like_dom"/>
</dbReference>
<dbReference type="SUPFAM" id="SSF51735">
    <property type="entry name" value="NAD(P)-binding Rossmann-fold domains"/>
    <property type="match status" value="1"/>
</dbReference>
<dbReference type="Pfam" id="PF22725">
    <property type="entry name" value="GFO_IDH_MocA_C3"/>
    <property type="match status" value="1"/>
</dbReference>
<dbReference type="InterPro" id="IPR036291">
    <property type="entry name" value="NAD(P)-bd_dom_sf"/>
</dbReference>
<comment type="caution">
    <text evidence="3">The sequence shown here is derived from an EMBL/GenBank/DDBJ whole genome shotgun (WGS) entry which is preliminary data.</text>
</comment>
<organism evidence="3 4">
    <name type="scientific">Litorivita pollutaquae</name>
    <dbReference type="NCBI Taxonomy" id="2200892"/>
    <lineage>
        <taxon>Bacteria</taxon>
        <taxon>Pseudomonadati</taxon>
        <taxon>Pseudomonadota</taxon>
        <taxon>Alphaproteobacteria</taxon>
        <taxon>Rhodobacterales</taxon>
        <taxon>Paracoccaceae</taxon>
        <taxon>Litorivita</taxon>
    </lineage>
</organism>
<dbReference type="Gene3D" id="3.30.360.10">
    <property type="entry name" value="Dihydrodipicolinate Reductase, domain 2"/>
    <property type="match status" value="1"/>
</dbReference>
<dbReference type="RefSeq" id="WP_110797241.1">
    <property type="nucleotide sequence ID" value="NZ_KZ826493.1"/>
</dbReference>
<proteinExistence type="predicted"/>
<dbReference type="GO" id="GO:0000166">
    <property type="term" value="F:nucleotide binding"/>
    <property type="evidence" value="ECO:0007669"/>
    <property type="project" value="InterPro"/>
</dbReference>
<sequence>MLNVSIIGAGYVADLYLRSFALYPEIRINGVYDIDTARRDAFCDYWKLTPIASMEALFEATDAQGIILNLTNPHAHYDVSRACLEAGHHVYSEKPLAMQMDQAHELTQLAEAKGLRIASAPCSLLSETAQTLWAAVREDVAGKIRLVYAEMDDDFIPQAPYKKWTSDSGAPWPYADEFRVGCTVEHAGYYLAWLLPMFGPVRTVVAASANLAEKETPAEECAPDFSIGALFFESGVVARLTCSILAPHDHELQLIGDKGVISIDECWKNDTPVKYRKRFTLRRRLMNAPFAKKLRLPKGETHAKLGRKGAAAMNFALGPVEMLEAIRDARPCRMSPDLALHINEVTLALQNAGETTGAVQMQTRFTPVAPMAWAEKLA</sequence>
<dbReference type="AlphaFoldDB" id="A0A2V4N8Q0"/>
<feature type="domain" description="Gfo/Idh/MocA-like oxidoreductase N-terminal" evidence="1">
    <location>
        <begin position="2"/>
        <end position="117"/>
    </location>
</feature>
<dbReference type="SUPFAM" id="SSF55347">
    <property type="entry name" value="Glyceraldehyde-3-phosphate dehydrogenase-like, C-terminal domain"/>
    <property type="match status" value="1"/>
</dbReference>
<evidence type="ECO:0000313" key="3">
    <source>
        <dbReference type="EMBL" id="PYC46403.1"/>
    </source>
</evidence>
<name>A0A2V4N8Q0_9RHOB</name>
<evidence type="ECO:0000259" key="2">
    <source>
        <dbReference type="Pfam" id="PF22725"/>
    </source>
</evidence>
<gene>
    <name evidence="3" type="ORF">DI396_15505</name>
</gene>
<dbReference type="PANTHER" id="PTHR43377:SF1">
    <property type="entry name" value="BILIVERDIN REDUCTASE A"/>
    <property type="match status" value="1"/>
</dbReference>
<dbReference type="Proteomes" id="UP000248012">
    <property type="component" value="Unassembled WGS sequence"/>
</dbReference>